<dbReference type="InterPro" id="IPR017941">
    <property type="entry name" value="Rieske_2Fe-2S"/>
</dbReference>
<dbReference type="AlphaFoldDB" id="A0A4R6MF38"/>
<evidence type="ECO:0000256" key="18">
    <source>
        <dbReference type="ARBA" id="ARBA00023136"/>
    </source>
</evidence>
<evidence type="ECO:0000256" key="5">
    <source>
        <dbReference type="ARBA" id="ARBA00012951"/>
    </source>
</evidence>
<dbReference type="PROSITE" id="PS51296">
    <property type="entry name" value="RIESKE"/>
    <property type="match status" value="1"/>
</dbReference>
<dbReference type="NCBIfam" id="TIGR01409">
    <property type="entry name" value="TAT_signal_seq"/>
    <property type="match status" value="1"/>
</dbReference>
<comment type="function">
    <text evidence="1">Component of the ubiquinol-cytochrome c reductase complex (complex III or cytochrome b-c1 complex), which is a respiratory chain that generates an electrochemical potential coupled to ATP synthesis.</text>
</comment>
<evidence type="ECO:0000256" key="19">
    <source>
        <dbReference type="ARBA" id="ARBA00023157"/>
    </source>
</evidence>
<comment type="subcellular location">
    <subcellularLocation>
        <location evidence="2">Cell membrane</location>
        <topology evidence="2">Single-pass membrane protein</topology>
    </subcellularLocation>
</comment>
<comment type="cofactor">
    <cofactor evidence="21">
        <name>[2Fe-2S] cluster</name>
        <dbReference type="ChEBI" id="CHEBI:190135"/>
    </cofactor>
    <text evidence="21">Binds 1 [2Fe-2S] cluster per subunit.</text>
</comment>
<evidence type="ECO:0000256" key="4">
    <source>
        <dbReference type="ARBA" id="ARBA00011649"/>
    </source>
</evidence>
<keyword evidence="16" id="KW-0408">Iron</keyword>
<keyword evidence="18 21" id="KW-0472">Membrane</keyword>
<evidence type="ECO:0000256" key="21">
    <source>
        <dbReference type="RuleBase" id="RU004494"/>
    </source>
</evidence>
<accession>A0A4R6MF38</accession>
<comment type="miscellaneous">
    <text evidence="21">The Rieske protein is a high potential 2Fe-2S protein.</text>
</comment>
<dbReference type="InterPro" id="IPR036922">
    <property type="entry name" value="Rieske_2Fe-2S_sf"/>
</dbReference>
<keyword evidence="17" id="KW-0411">Iron-sulfur</keyword>
<proteinExistence type="inferred from homology"/>
<protein>
    <recommendedName>
        <fullName evidence="6 21">Ubiquinol-cytochrome c reductase iron-sulfur subunit</fullName>
        <ecNumber evidence="5 21">7.1.1.8</ecNumber>
    </recommendedName>
</protein>
<evidence type="ECO:0000313" key="24">
    <source>
        <dbReference type="EMBL" id="TDO99905.1"/>
    </source>
</evidence>
<dbReference type="Gene3D" id="2.102.10.10">
    <property type="entry name" value="Rieske [2Fe-2S] iron-sulphur domain"/>
    <property type="match status" value="1"/>
</dbReference>
<sequence>MSRHLKQSSRRRFLVGATGVMGAAGVVGVATPFVCSLAPNEKAKQVRAPIKVDVSKIEVGAMVTVAWNGLPIWILKRDKQSLLSLKKHEALLADPDSIDSIQPKNTKNTFRSVRSDIAVYIGLCTHLGCTPKYRPELSPIDLGENWHGGFFCPCHGSKFDLAGRVYKNVPAPTNLEIPPYRFIDNDLLEIGYREESEGV</sequence>
<dbReference type="InterPro" id="IPR019546">
    <property type="entry name" value="TAT_signal_bac_arc"/>
</dbReference>
<evidence type="ECO:0000256" key="12">
    <source>
        <dbReference type="ARBA" id="ARBA00022729"/>
    </source>
</evidence>
<dbReference type="GO" id="GO:0008121">
    <property type="term" value="F:quinol-cytochrome-c reductase activity"/>
    <property type="evidence" value="ECO:0007669"/>
    <property type="project" value="UniProtKB-EC"/>
</dbReference>
<keyword evidence="13" id="KW-1278">Translocase</keyword>
<evidence type="ECO:0000256" key="3">
    <source>
        <dbReference type="ARBA" id="ARBA00010651"/>
    </source>
</evidence>
<gene>
    <name evidence="24" type="ORF">DFP79_0914</name>
</gene>
<dbReference type="EMBL" id="SNXC01000009">
    <property type="protein sequence ID" value="TDO99905.1"/>
    <property type="molecule type" value="Genomic_DNA"/>
</dbReference>
<dbReference type="Pfam" id="PF10399">
    <property type="entry name" value="UCR_Fe-S_N"/>
    <property type="match status" value="1"/>
</dbReference>
<keyword evidence="14 21" id="KW-0249">Electron transport</keyword>
<comment type="similarity">
    <text evidence="3">Belongs to the Rieske iron-sulfur protein family.</text>
</comment>
<evidence type="ECO:0000256" key="14">
    <source>
        <dbReference type="ARBA" id="ARBA00022982"/>
    </source>
</evidence>
<keyword evidence="15 21" id="KW-1133">Transmembrane helix</keyword>
<dbReference type="EC" id="7.1.1.8" evidence="5 21"/>
<keyword evidence="10" id="KW-0001">2Fe-2S</keyword>
<evidence type="ECO:0000256" key="17">
    <source>
        <dbReference type="ARBA" id="ARBA00023014"/>
    </source>
</evidence>
<dbReference type="RefSeq" id="WP_133502732.1">
    <property type="nucleotide sequence ID" value="NZ_SNXC01000009.1"/>
</dbReference>
<evidence type="ECO:0000256" key="15">
    <source>
        <dbReference type="ARBA" id="ARBA00022989"/>
    </source>
</evidence>
<comment type="catalytic activity">
    <reaction evidence="20 21">
        <text>a quinol + 2 Fe(III)-[cytochrome c](out) = a quinone + 2 Fe(II)-[cytochrome c](out) + 2 H(+)(out)</text>
        <dbReference type="Rhea" id="RHEA:11484"/>
        <dbReference type="Rhea" id="RHEA-COMP:10350"/>
        <dbReference type="Rhea" id="RHEA-COMP:14399"/>
        <dbReference type="ChEBI" id="CHEBI:15378"/>
        <dbReference type="ChEBI" id="CHEBI:24646"/>
        <dbReference type="ChEBI" id="CHEBI:29033"/>
        <dbReference type="ChEBI" id="CHEBI:29034"/>
        <dbReference type="ChEBI" id="CHEBI:132124"/>
        <dbReference type="EC" id="7.1.1.8"/>
    </reaction>
</comment>
<keyword evidence="7 21" id="KW-0813">Transport</keyword>
<dbReference type="CDD" id="cd03470">
    <property type="entry name" value="Rieske_cytochrome_bc1"/>
    <property type="match status" value="1"/>
</dbReference>
<keyword evidence="25" id="KW-1185">Reference proteome</keyword>
<dbReference type="InterPro" id="IPR014349">
    <property type="entry name" value="Rieske_Fe-S_prot"/>
</dbReference>
<evidence type="ECO:0000256" key="13">
    <source>
        <dbReference type="ARBA" id="ARBA00022967"/>
    </source>
</evidence>
<dbReference type="GO" id="GO:0046872">
    <property type="term" value="F:metal ion binding"/>
    <property type="evidence" value="ECO:0007669"/>
    <property type="project" value="UniProtKB-KW"/>
</dbReference>
<evidence type="ECO:0000256" key="6">
    <source>
        <dbReference type="ARBA" id="ARBA00019816"/>
    </source>
</evidence>
<feature type="domain" description="Rieske" evidence="23">
    <location>
        <begin position="87"/>
        <end position="189"/>
    </location>
</feature>
<evidence type="ECO:0000256" key="20">
    <source>
        <dbReference type="ARBA" id="ARBA00029351"/>
    </source>
</evidence>
<organism evidence="24 25">
    <name type="scientific">Marinomonas balearica</name>
    <dbReference type="NCBI Taxonomy" id="491947"/>
    <lineage>
        <taxon>Bacteria</taxon>
        <taxon>Pseudomonadati</taxon>
        <taxon>Pseudomonadota</taxon>
        <taxon>Gammaproteobacteria</taxon>
        <taxon>Oceanospirillales</taxon>
        <taxon>Oceanospirillaceae</taxon>
        <taxon>Marinomonas</taxon>
    </lineage>
</organism>
<dbReference type="InterPro" id="IPR006311">
    <property type="entry name" value="TAT_signal"/>
</dbReference>
<keyword evidence="19" id="KW-1015">Disulfide bond</keyword>
<keyword evidence="12" id="KW-0732">Signal</keyword>
<evidence type="ECO:0000256" key="10">
    <source>
        <dbReference type="ARBA" id="ARBA00022714"/>
    </source>
</evidence>
<evidence type="ECO:0000256" key="9">
    <source>
        <dbReference type="ARBA" id="ARBA00022692"/>
    </source>
</evidence>
<evidence type="ECO:0000256" key="1">
    <source>
        <dbReference type="ARBA" id="ARBA00002444"/>
    </source>
</evidence>
<reference evidence="24 25" key="1">
    <citation type="submission" date="2019-03" db="EMBL/GenBank/DDBJ databases">
        <title>Genomic Encyclopedia of Type Strains, Phase III (KMG-III): the genomes of soil and plant-associated and newly described type strains.</title>
        <authorList>
            <person name="Whitman W."/>
        </authorList>
    </citation>
    <scope>NUCLEOTIDE SEQUENCE [LARGE SCALE GENOMIC DNA]</scope>
    <source>
        <strain evidence="24 25">CECT 7378</strain>
    </source>
</reference>
<dbReference type="PRINTS" id="PR00162">
    <property type="entry name" value="RIESKE"/>
</dbReference>
<dbReference type="OrthoDB" id="9767869at2"/>
<dbReference type="GO" id="GO:0051537">
    <property type="term" value="F:2 iron, 2 sulfur cluster binding"/>
    <property type="evidence" value="ECO:0007669"/>
    <property type="project" value="UniProtKB-KW"/>
</dbReference>
<evidence type="ECO:0000256" key="8">
    <source>
        <dbReference type="ARBA" id="ARBA00022475"/>
    </source>
</evidence>
<evidence type="ECO:0000256" key="7">
    <source>
        <dbReference type="ARBA" id="ARBA00022448"/>
    </source>
</evidence>
<evidence type="ECO:0000256" key="2">
    <source>
        <dbReference type="ARBA" id="ARBA00004162"/>
    </source>
</evidence>
<dbReference type="InterPro" id="IPR006317">
    <property type="entry name" value="Ubiquinol_cyt_c_Rdtase_Fe-S-su"/>
</dbReference>
<dbReference type="NCBIfam" id="TIGR01416">
    <property type="entry name" value="Rieske_proteo"/>
    <property type="match status" value="1"/>
</dbReference>
<comment type="subunit">
    <text evidence="4 22">The main subunits of complex b-c1 are: cytochrome b, cytochrome c1 and the Rieske protein.</text>
</comment>
<evidence type="ECO:0000256" key="16">
    <source>
        <dbReference type="ARBA" id="ARBA00023004"/>
    </source>
</evidence>
<keyword evidence="8" id="KW-1003">Cell membrane</keyword>
<evidence type="ECO:0000259" key="23">
    <source>
        <dbReference type="PROSITE" id="PS51296"/>
    </source>
</evidence>
<keyword evidence="11" id="KW-0479">Metal-binding</keyword>
<comment type="caution">
    <text evidence="24">The sequence shown here is derived from an EMBL/GenBank/DDBJ whole genome shotgun (WGS) entry which is preliminary data.</text>
</comment>
<dbReference type="InterPro" id="IPR005805">
    <property type="entry name" value="Rieske_Fe-S_prot_C"/>
</dbReference>
<dbReference type="Proteomes" id="UP000294656">
    <property type="component" value="Unassembled WGS sequence"/>
</dbReference>
<feature type="transmembrane region" description="Helical" evidence="21">
    <location>
        <begin position="12"/>
        <end position="34"/>
    </location>
</feature>
<evidence type="ECO:0000256" key="11">
    <source>
        <dbReference type="ARBA" id="ARBA00022723"/>
    </source>
</evidence>
<dbReference type="PANTHER" id="PTHR10134">
    <property type="entry name" value="CYTOCHROME B-C1 COMPLEX SUBUNIT RIESKE, MITOCHONDRIAL"/>
    <property type="match status" value="1"/>
</dbReference>
<name>A0A4R6MF38_9GAMM</name>
<keyword evidence="9 21" id="KW-0812">Transmembrane</keyword>
<dbReference type="Pfam" id="PF00355">
    <property type="entry name" value="Rieske"/>
    <property type="match status" value="1"/>
</dbReference>
<evidence type="ECO:0000256" key="22">
    <source>
        <dbReference type="RuleBase" id="RU004497"/>
    </source>
</evidence>
<dbReference type="SUPFAM" id="SSF50022">
    <property type="entry name" value="ISP domain"/>
    <property type="match status" value="1"/>
</dbReference>
<dbReference type="InterPro" id="IPR019470">
    <property type="entry name" value="Ubiq_cytC_Rdtase_Fe-S_su_TAT"/>
</dbReference>
<dbReference type="PROSITE" id="PS51318">
    <property type="entry name" value="TAT"/>
    <property type="match status" value="1"/>
</dbReference>
<evidence type="ECO:0000313" key="25">
    <source>
        <dbReference type="Proteomes" id="UP000294656"/>
    </source>
</evidence>
<dbReference type="GO" id="GO:0005886">
    <property type="term" value="C:plasma membrane"/>
    <property type="evidence" value="ECO:0007669"/>
    <property type="project" value="UniProtKB-SubCell"/>
</dbReference>
<dbReference type="Gene3D" id="1.20.5.510">
    <property type="entry name" value="Single helix bin"/>
    <property type="match status" value="1"/>
</dbReference>